<dbReference type="Pfam" id="PF04107">
    <property type="entry name" value="GCS2"/>
    <property type="match status" value="1"/>
</dbReference>
<dbReference type="eggNOG" id="arCOG02723">
    <property type="taxonomic scope" value="Archaea"/>
</dbReference>
<name>D3S0Q9_FERPA</name>
<dbReference type="PANTHER" id="PTHR36510:SF1">
    <property type="entry name" value="GLUTAMATE--CYSTEINE LIGASE 2-RELATED"/>
    <property type="match status" value="1"/>
</dbReference>
<protein>
    <submittedName>
        <fullName evidence="1">Glutamate--cysteine ligase GCS2</fullName>
    </submittedName>
</protein>
<dbReference type="STRING" id="589924.Ferp_2170"/>
<keyword evidence="1" id="KW-0436">Ligase</keyword>
<accession>D3S0Q9</accession>
<dbReference type="EMBL" id="CP001899">
    <property type="protein sequence ID" value="ADC66300.1"/>
    <property type="molecule type" value="Genomic_DNA"/>
</dbReference>
<dbReference type="Gene3D" id="3.30.590.20">
    <property type="match status" value="1"/>
</dbReference>
<dbReference type="KEGG" id="fpl:Ferp_2170"/>
<dbReference type="InterPro" id="IPR050141">
    <property type="entry name" value="GCL_type2/YbdK_subfam"/>
</dbReference>
<reference evidence="2" key="1">
    <citation type="submission" date="2010-02" db="EMBL/GenBank/DDBJ databases">
        <title>Complete sequence of Ferroglobus placidus DSM 10642.</title>
        <authorList>
            <consortium name="US DOE Joint Genome Institute"/>
            <person name="Lucas S."/>
            <person name="Copeland A."/>
            <person name="Lapidus A."/>
            <person name="Cheng J.-F."/>
            <person name="Bruce D."/>
            <person name="Goodwin L."/>
            <person name="Pitluck S."/>
            <person name="Saunders E."/>
            <person name="Brettin T."/>
            <person name="Detter J.C."/>
            <person name="Han C."/>
            <person name="Tapia R."/>
            <person name="Larimer F."/>
            <person name="Land M."/>
            <person name="Hauser L."/>
            <person name="Kyrpides N."/>
            <person name="Ivanova N."/>
            <person name="Holmes D."/>
            <person name="Lovley D."/>
            <person name="Kyrpides N."/>
            <person name="Anderson I.J."/>
            <person name="Woyke T."/>
        </authorList>
    </citation>
    <scope>NUCLEOTIDE SEQUENCE [LARGE SCALE GENOMIC DNA]</scope>
    <source>
        <strain evidence="2">DSM 10642 / AEDII12DO</strain>
    </source>
</reference>
<dbReference type="InterPro" id="IPR006336">
    <property type="entry name" value="GCS2"/>
</dbReference>
<gene>
    <name evidence="1" type="ordered locus">Ferp_2170</name>
</gene>
<sequence>MLGPEHEFSINDENFNPLPISDQIIRKIRGRIANEAVIGRVIIGKELQKHVIELKPVKPFEELSEFEEVMQEGVEELLSVMDGCKLLGLGMHPLLKLENAKVWDHRDRKIYEAYDRIFNIKQHGWLNIQSFQLNISYSSEREAVELHNKLRILIPYIAAIASASPICEGMPYYIDTRLNFYRINQKEIPLICNDVIPEKIASLREYRKILERIYEELRKRDAHVLCREWVNSRGVIVRFSRKCLEIKVMDEQECIKSDVALTAFIRAILRAEIEELPREKLIEKLDSAIRSGTAELKSELKELFRKAKENADDEEKKYLKIVKLRIKEGSLGESILMNMGDISRKEIIGVCEELSKCLERNEVYV</sequence>
<evidence type="ECO:0000313" key="2">
    <source>
        <dbReference type="Proteomes" id="UP000002613"/>
    </source>
</evidence>
<evidence type="ECO:0000313" key="1">
    <source>
        <dbReference type="EMBL" id="ADC66300.1"/>
    </source>
</evidence>
<dbReference type="PaxDb" id="589924-Ferp_2170"/>
<dbReference type="GeneID" id="8779708"/>
<reference evidence="1 2" key="2">
    <citation type="journal article" date="2011" name="Stand. Genomic Sci.">
        <title>Complete genome sequence of Ferroglobus placidus AEDII12DO.</title>
        <authorList>
            <person name="Anderson I."/>
            <person name="Risso C."/>
            <person name="Holmes D."/>
            <person name="Lucas S."/>
            <person name="Copeland A."/>
            <person name="Lapidus A."/>
            <person name="Cheng J.F."/>
            <person name="Bruce D."/>
            <person name="Goodwin L."/>
            <person name="Pitluck S."/>
            <person name="Saunders E."/>
            <person name="Brettin T."/>
            <person name="Detter J.C."/>
            <person name="Han C."/>
            <person name="Tapia R."/>
            <person name="Larimer F."/>
            <person name="Land M."/>
            <person name="Hauser L."/>
            <person name="Woyke T."/>
            <person name="Lovley D."/>
            <person name="Kyrpides N."/>
            <person name="Ivanova N."/>
        </authorList>
    </citation>
    <scope>NUCLEOTIDE SEQUENCE [LARGE SCALE GENOMIC DNA]</scope>
    <source>
        <strain evidence="2">DSM 10642 / AEDII12DO</strain>
    </source>
</reference>
<dbReference type="InterPro" id="IPR014746">
    <property type="entry name" value="Gln_synth/guanido_kin_cat_dom"/>
</dbReference>
<dbReference type="PANTHER" id="PTHR36510">
    <property type="entry name" value="GLUTAMATE--CYSTEINE LIGASE 2-RELATED"/>
    <property type="match status" value="1"/>
</dbReference>
<proteinExistence type="predicted"/>
<dbReference type="HOGENOM" id="CLU_056152_0_0_2"/>
<dbReference type="AlphaFoldDB" id="D3S0Q9"/>
<dbReference type="SUPFAM" id="SSF55931">
    <property type="entry name" value="Glutamine synthetase/guanido kinase"/>
    <property type="match status" value="1"/>
</dbReference>
<dbReference type="GO" id="GO:0042398">
    <property type="term" value="P:modified amino acid biosynthetic process"/>
    <property type="evidence" value="ECO:0007669"/>
    <property type="project" value="InterPro"/>
</dbReference>
<organism evidence="1 2">
    <name type="scientific">Ferroglobus placidus (strain DSM 10642 / AEDII12DO)</name>
    <dbReference type="NCBI Taxonomy" id="589924"/>
    <lineage>
        <taxon>Archaea</taxon>
        <taxon>Methanobacteriati</taxon>
        <taxon>Methanobacteriota</taxon>
        <taxon>Archaeoglobi</taxon>
        <taxon>Archaeoglobales</taxon>
        <taxon>Archaeoglobaceae</taxon>
        <taxon>Ferroglobus</taxon>
    </lineage>
</organism>
<keyword evidence="2" id="KW-1185">Reference proteome</keyword>
<dbReference type="GO" id="GO:0004357">
    <property type="term" value="F:glutamate-cysteine ligase activity"/>
    <property type="evidence" value="ECO:0007669"/>
    <property type="project" value="InterPro"/>
</dbReference>
<dbReference type="RefSeq" id="WP_012966638.1">
    <property type="nucleotide sequence ID" value="NC_013849.1"/>
</dbReference>
<dbReference type="Proteomes" id="UP000002613">
    <property type="component" value="Chromosome"/>
</dbReference>
<dbReference type="OrthoDB" id="359218at2157"/>